<dbReference type="STRING" id="93218.XM39_09395"/>
<dbReference type="PROSITE" id="PS50935">
    <property type="entry name" value="SSB"/>
    <property type="match status" value="1"/>
</dbReference>
<evidence type="ECO:0000256" key="2">
    <source>
        <dbReference type="PROSITE-ProRule" id="PRU00252"/>
    </source>
</evidence>
<feature type="compositionally biased region" description="Acidic residues" evidence="3">
    <location>
        <begin position="120"/>
        <end position="129"/>
    </location>
</feature>
<evidence type="ECO:0000313" key="5">
    <source>
        <dbReference type="Proteomes" id="UP000364291"/>
    </source>
</evidence>
<accession>A0A0G4JEF5</accession>
<proteinExistence type="predicted"/>
<dbReference type="GeneID" id="47017016"/>
<organism evidence="4 5">
    <name type="scientific">Pandoraea apista</name>
    <dbReference type="NCBI Taxonomy" id="93218"/>
    <lineage>
        <taxon>Bacteria</taxon>
        <taxon>Pseudomonadati</taxon>
        <taxon>Pseudomonadota</taxon>
        <taxon>Betaproteobacteria</taxon>
        <taxon>Burkholderiales</taxon>
        <taxon>Burkholderiaceae</taxon>
        <taxon>Pandoraea</taxon>
    </lineage>
</organism>
<name>A0A0G4JEF5_9BURK</name>
<gene>
    <name evidence="4" type="ORF">PAP18089_00318</name>
</gene>
<dbReference type="InterPro" id="IPR000424">
    <property type="entry name" value="Primosome_PriB/ssb"/>
</dbReference>
<evidence type="ECO:0000313" key="4">
    <source>
        <dbReference type="EMBL" id="VVG69365.1"/>
    </source>
</evidence>
<sequence length="129" mass="13436">MIDGLIGGKLYGKAAQRTGQNGHPFVTAKVRATGGDGDGDAIFVNVIAFSETAINALLALEDGDSVSISGSLTPKVWTDRNGETRPALDMVATLVMTAYQVKHKRATTRGDASPAHDADADIDDGDSPH</sequence>
<dbReference type="Proteomes" id="UP000364291">
    <property type="component" value="Unassembled WGS sequence"/>
</dbReference>
<reference evidence="4 5" key="1">
    <citation type="submission" date="2019-08" db="EMBL/GenBank/DDBJ databases">
        <authorList>
            <person name="Peeters C."/>
        </authorList>
    </citation>
    <scope>NUCLEOTIDE SEQUENCE [LARGE SCALE GENOMIC DNA]</scope>
    <source>
        <strain evidence="4 5">LMG 18089</strain>
    </source>
</reference>
<keyword evidence="1 2" id="KW-0238">DNA-binding</keyword>
<dbReference type="Pfam" id="PF00436">
    <property type="entry name" value="SSB"/>
    <property type="match status" value="1"/>
</dbReference>
<evidence type="ECO:0000256" key="1">
    <source>
        <dbReference type="ARBA" id="ARBA00023125"/>
    </source>
</evidence>
<dbReference type="OrthoDB" id="8813484at2"/>
<dbReference type="SUPFAM" id="SSF50249">
    <property type="entry name" value="Nucleic acid-binding proteins"/>
    <property type="match status" value="1"/>
</dbReference>
<feature type="region of interest" description="Disordered" evidence="3">
    <location>
        <begin position="105"/>
        <end position="129"/>
    </location>
</feature>
<dbReference type="GO" id="GO:0003697">
    <property type="term" value="F:single-stranded DNA binding"/>
    <property type="evidence" value="ECO:0007669"/>
    <property type="project" value="InterPro"/>
</dbReference>
<dbReference type="AlphaFoldDB" id="A0A0G4JEF5"/>
<dbReference type="InterPro" id="IPR012340">
    <property type="entry name" value="NA-bd_OB-fold"/>
</dbReference>
<dbReference type="EMBL" id="CABPSX010000001">
    <property type="protein sequence ID" value="VVG69365.1"/>
    <property type="molecule type" value="Genomic_DNA"/>
</dbReference>
<protein>
    <submittedName>
        <fullName evidence="4">Single-stranded DNA-binding protein</fullName>
    </submittedName>
</protein>
<dbReference type="Gene3D" id="2.40.50.140">
    <property type="entry name" value="Nucleic acid-binding proteins"/>
    <property type="match status" value="1"/>
</dbReference>
<evidence type="ECO:0000256" key="3">
    <source>
        <dbReference type="SAM" id="MobiDB-lite"/>
    </source>
</evidence>
<dbReference type="RefSeq" id="WP_048628420.1">
    <property type="nucleotide sequence ID" value="NZ_CABPSX010000001.1"/>
</dbReference>